<reference evidence="10 11" key="1">
    <citation type="submission" date="2024-11" db="EMBL/GenBank/DDBJ databases">
        <title>Adaptive evolution of stress response genes in parasites aligns with host niche diversity.</title>
        <authorList>
            <person name="Hahn C."/>
            <person name="Resl P."/>
        </authorList>
    </citation>
    <scope>NUCLEOTIDE SEQUENCE [LARGE SCALE GENOMIC DNA]</scope>
    <source>
        <strain evidence="10">EGGRZ-B1_66</strain>
        <tissue evidence="10">Body</tissue>
    </source>
</reference>
<dbReference type="SUPFAM" id="SSF103506">
    <property type="entry name" value="Mitochondrial carrier"/>
    <property type="match status" value="1"/>
</dbReference>
<evidence type="ECO:0000256" key="6">
    <source>
        <dbReference type="ARBA" id="ARBA00022989"/>
    </source>
</evidence>
<keyword evidence="11" id="KW-1185">Reference proteome</keyword>
<sequence length="287" mass="30658">MSETPKKIGRWYFGGVASAMAASCTHPLDLIKVHLQTQKSKDLGMVGMGIKVVRNDGVFALYNGISASILRQLTYSLARFGIFETYKANRGVTALPFAESAAVSMSAGFIGGIVGNPADMVNVRMQNDMKVPPDQRRNYKNAIDGLFRVVKGEGVAALFSGVSMTSTRAAFMTFGQLGFYDKFKTLLIASGAFQENVVTHVIASVGAAGIATCMTQPFDTMKTRIMNSSAGSTLSGTLTDLLKSEGPVALFKGLTPAFIRLGPHTILTFVFLEQLKSSFGTAPIPKS</sequence>
<evidence type="ECO:0008006" key="12">
    <source>
        <dbReference type="Google" id="ProtNLM"/>
    </source>
</evidence>
<feature type="repeat" description="Solcar" evidence="8">
    <location>
        <begin position="9"/>
        <end position="89"/>
    </location>
</feature>
<dbReference type="PROSITE" id="PS51257">
    <property type="entry name" value="PROKAR_LIPOPROTEIN"/>
    <property type="match status" value="1"/>
</dbReference>
<evidence type="ECO:0000256" key="8">
    <source>
        <dbReference type="PROSITE-ProRule" id="PRU00282"/>
    </source>
</evidence>
<dbReference type="Pfam" id="PF00153">
    <property type="entry name" value="Mito_carr"/>
    <property type="match status" value="3"/>
</dbReference>
<dbReference type="Gene3D" id="1.50.40.10">
    <property type="entry name" value="Mitochondrial carrier domain"/>
    <property type="match status" value="1"/>
</dbReference>
<comment type="similarity">
    <text evidence="2 9">Belongs to the mitochondrial carrier (TC 2.A.29) family.</text>
</comment>
<dbReference type="InterPro" id="IPR023395">
    <property type="entry name" value="MCP_dom_sf"/>
</dbReference>
<evidence type="ECO:0000256" key="3">
    <source>
        <dbReference type="ARBA" id="ARBA00022448"/>
    </source>
</evidence>
<evidence type="ECO:0000256" key="4">
    <source>
        <dbReference type="ARBA" id="ARBA00022692"/>
    </source>
</evidence>
<evidence type="ECO:0000256" key="9">
    <source>
        <dbReference type="RuleBase" id="RU000488"/>
    </source>
</evidence>
<dbReference type="PROSITE" id="PS50920">
    <property type="entry name" value="SOLCAR"/>
    <property type="match status" value="3"/>
</dbReference>
<keyword evidence="6" id="KW-1133">Transmembrane helix</keyword>
<dbReference type="InterPro" id="IPR050391">
    <property type="entry name" value="Mito_Metabolite_Transporter"/>
</dbReference>
<comment type="caution">
    <text evidence="10">The sequence shown here is derived from an EMBL/GenBank/DDBJ whole genome shotgun (WGS) entry which is preliminary data.</text>
</comment>
<feature type="repeat" description="Solcar" evidence="8">
    <location>
        <begin position="195"/>
        <end position="278"/>
    </location>
</feature>
<dbReference type="Proteomes" id="UP001626550">
    <property type="component" value="Unassembled WGS sequence"/>
</dbReference>
<evidence type="ECO:0000256" key="5">
    <source>
        <dbReference type="ARBA" id="ARBA00022737"/>
    </source>
</evidence>
<name>A0ABD2PW23_9PLAT</name>
<feature type="repeat" description="Solcar" evidence="8">
    <location>
        <begin position="95"/>
        <end position="186"/>
    </location>
</feature>
<dbReference type="PRINTS" id="PR00926">
    <property type="entry name" value="MITOCARRIER"/>
</dbReference>
<protein>
    <recommendedName>
        <fullName evidence="12">Mitochondrial dicarboxylate carrier</fullName>
    </recommendedName>
</protein>
<accession>A0ABD2PW23</accession>
<proteinExistence type="inferred from homology"/>
<organism evidence="10 11">
    <name type="scientific">Cichlidogyrus casuarinus</name>
    <dbReference type="NCBI Taxonomy" id="1844966"/>
    <lineage>
        <taxon>Eukaryota</taxon>
        <taxon>Metazoa</taxon>
        <taxon>Spiralia</taxon>
        <taxon>Lophotrochozoa</taxon>
        <taxon>Platyhelminthes</taxon>
        <taxon>Monogenea</taxon>
        <taxon>Monopisthocotylea</taxon>
        <taxon>Dactylogyridea</taxon>
        <taxon>Ancyrocephalidae</taxon>
        <taxon>Cichlidogyrus</taxon>
    </lineage>
</organism>
<dbReference type="EMBL" id="JBJKFK010002094">
    <property type="protein sequence ID" value="KAL3311641.1"/>
    <property type="molecule type" value="Genomic_DNA"/>
</dbReference>
<dbReference type="AlphaFoldDB" id="A0ABD2PW23"/>
<dbReference type="InterPro" id="IPR002067">
    <property type="entry name" value="MCP"/>
</dbReference>
<evidence type="ECO:0000313" key="10">
    <source>
        <dbReference type="EMBL" id="KAL3311641.1"/>
    </source>
</evidence>
<evidence type="ECO:0000256" key="1">
    <source>
        <dbReference type="ARBA" id="ARBA00004141"/>
    </source>
</evidence>
<dbReference type="InterPro" id="IPR018108">
    <property type="entry name" value="MCP_transmembrane"/>
</dbReference>
<dbReference type="GO" id="GO:0016020">
    <property type="term" value="C:membrane"/>
    <property type="evidence" value="ECO:0007669"/>
    <property type="project" value="UniProtKB-SubCell"/>
</dbReference>
<comment type="subcellular location">
    <subcellularLocation>
        <location evidence="1">Membrane</location>
        <topology evidence="1">Multi-pass membrane protein</topology>
    </subcellularLocation>
</comment>
<evidence type="ECO:0000313" key="11">
    <source>
        <dbReference type="Proteomes" id="UP001626550"/>
    </source>
</evidence>
<dbReference type="PANTHER" id="PTHR45618">
    <property type="entry name" value="MITOCHONDRIAL DICARBOXYLATE CARRIER-RELATED"/>
    <property type="match status" value="1"/>
</dbReference>
<keyword evidence="4 8" id="KW-0812">Transmembrane</keyword>
<keyword evidence="5" id="KW-0677">Repeat</keyword>
<keyword evidence="3 9" id="KW-0813">Transport</keyword>
<evidence type="ECO:0000256" key="2">
    <source>
        <dbReference type="ARBA" id="ARBA00006375"/>
    </source>
</evidence>
<evidence type="ECO:0000256" key="7">
    <source>
        <dbReference type="ARBA" id="ARBA00023136"/>
    </source>
</evidence>
<keyword evidence="7 8" id="KW-0472">Membrane</keyword>
<gene>
    <name evidence="10" type="ORF">Ciccas_009775</name>
</gene>